<evidence type="ECO:0000256" key="2">
    <source>
        <dbReference type="ARBA" id="ARBA00022679"/>
    </source>
</evidence>
<evidence type="ECO:0000313" key="4">
    <source>
        <dbReference type="EMBL" id="RYR27448.1"/>
    </source>
</evidence>
<gene>
    <name evidence="4" type="ORF">Ahy_B01g051478</name>
</gene>
<evidence type="ECO:0000259" key="3">
    <source>
        <dbReference type="Pfam" id="PF00685"/>
    </source>
</evidence>
<keyword evidence="2" id="KW-0808">Transferase</keyword>
<dbReference type="Gene3D" id="3.40.50.300">
    <property type="entry name" value="P-loop containing nucleotide triphosphate hydrolases"/>
    <property type="match status" value="2"/>
</dbReference>
<dbReference type="SUPFAM" id="SSF52540">
    <property type="entry name" value="P-loop containing nucleoside triphosphate hydrolases"/>
    <property type="match status" value="2"/>
</dbReference>
<feature type="domain" description="Sulfotransferase" evidence="3">
    <location>
        <begin position="354"/>
        <end position="619"/>
    </location>
</feature>
<sequence length="623" mass="71942">MSSQPNNAIPKYLQESEVSQECKDLIATLPIEKGWLANHLHQYQGFWHITRQLQGVLSCQKHFNALNSDILIVTTPKSGTTWLKALTFALLNRHKYPKMFQNHPLLTKNPHFLVPFLELDLYNDKDLVPNLNSTPSPRLFSTHIPYVSLPKSVIDSDCKILYLCRNPKDTFISLWHFTNKLKMEGTSTNSLEDSFKKFCNGVSLCGPFWDHVLGYWKESLEQPKKIMLMRYEEMKKNPSFVLKELARFVGCPFSKEEEDEGVIDDILKLCSFKNLSNLEVNKKGKLSSGQPSSIIVPKYLQEDELSEDVRDLISTLPTDKGWFVNTIYQYNGFWHVPRQLQGLLNCQKHFQAQDTDILLATQPKSGTTWLKALTFSLINRKTKYPITLNHDHPLFSNNPHALVPFLEFDLFHVKDVVPDLSSFSSPRLFATHLPYVSLPESVKDSDCKIVYLCRDPKDTFISLWHFSNSLRLFKGANSLKDSFDQFCRGINVGGPFWDHILSYWKESLLSLEKPKKKVMFLRYEELKMNTSFVLKNLAEFLGCPFSKEEEDEGLVDDILKLCSFENLKNLEVNKNGKRPSGIANKAYFRRGEIGDWKNHLTHEMIDQLNTIVENKMAIFGFKF</sequence>
<accession>A0A445ALZ7</accession>
<protein>
    <recommendedName>
        <fullName evidence="3">Sulfotransferase domain-containing protein</fullName>
    </recommendedName>
</protein>
<reference evidence="4 5" key="1">
    <citation type="submission" date="2019-01" db="EMBL/GenBank/DDBJ databases">
        <title>Sequencing of cultivated peanut Arachis hypogaea provides insights into genome evolution and oil improvement.</title>
        <authorList>
            <person name="Chen X."/>
        </authorList>
    </citation>
    <scope>NUCLEOTIDE SEQUENCE [LARGE SCALE GENOMIC DNA]</scope>
    <source>
        <strain evidence="5">cv. Fuhuasheng</strain>
        <tissue evidence="4">Leaves</tissue>
    </source>
</reference>
<dbReference type="PANTHER" id="PTHR11783">
    <property type="entry name" value="SULFOTRANSFERASE SULT"/>
    <property type="match status" value="1"/>
</dbReference>
<dbReference type="Proteomes" id="UP000289738">
    <property type="component" value="Chromosome B01"/>
</dbReference>
<name>A0A445ALZ7_ARAHY</name>
<evidence type="ECO:0000256" key="1">
    <source>
        <dbReference type="ARBA" id="ARBA00005771"/>
    </source>
</evidence>
<dbReference type="EMBL" id="SDMP01000011">
    <property type="protein sequence ID" value="RYR27448.1"/>
    <property type="molecule type" value="Genomic_DNA"/>
</dbReference>
<comment type="similarity">
    <text evidence="1">Belongs to the sulfotransferase 1 family.</text>
</comment>
<dbReference type="GO" id="GO:0008146">
    <property type="term" value="F:sulfotransferase activity"/>
    <property type="evidence" value="ECO:0007669"/>
    <property type="project" value="InterPro"/>
</dbReference>
<keyword evidence="5" id="KW-1185">Reference proteome</keyword>
<dbReference type="InterPro" id="IPR027417">
    <property type="entry name" value="P-loop_NTPase"/>
</dbReference>
<comment type="caution">
    <text evidence="4">The sequence shown here is derived from an EMBL/GenBank/DDBJ whole genome shotgun (WGS) entry which is preliminary data.</text>
</comment>
<feature type="domain" description="Sulfotransferase" evidence="3">
    <location>
        <begin position="68"/>
        <end position="289"/>
    </location>
</feature>
<dbReference type="AlphaFoldDB" id="A0A445ALZ7"/>
<dbReference type="STRING" id="3818.A0A445ALZ7"/>
<dbReference type="InterPro" id="IPR000863">
    <property type="entry name" value="Sulfotransferase_dom"/>
</dbReference>
<proteinExistence type="inferred from homology"/>
<organism evidence="4 5">
    <name type="scientific">Arachis hypogaea</name>
    <name type="common">Peanut</name>
    <dbReference type="NCBI Taxonomy" id="3818"/>
    <lineage>
        <taxon>Eukaryota</taxon>
        <taxon>Viridiplantae</taxon>
        <taxon>Streptophyta</taxon>
        <taxon>Embryophyta</taxon>
        <taxon>Tracheophyta</taxon>
        <taxon>Spermatophyta</taxon>
        <taxon>Magnoliopsida</taxon>
        <taxon>eudicotyledons</taxon>
        <taxon>Gunneridae</taxon>
        <taxon>Pentapetalae</taxon>
        <taxon>rosids</taxon>
        <taxon>fabids</taxon>
        <taxon>Fabales</taxon>
        <taxon>Fabaceae</taxon>
        <taxon>Papilionoideae</taxon>
        <taxon>50 kb inversion clade</taxon>
        <taxon>dalbergioids sensu lato</taxon>
        <taxon>Dalbergieae</taxon>
        <taxon>Pterocarpus clade</taxon>
        <taxon>Arachis</taxon>
    </lineage>
</organism>
<evidence type="ECO:0000313" key="5">
    <source>
        <dbReference type="Proteomes" id="UP000289738"/>
    </source>
</evidence>
<dbReference type="Pfam" id="PF00685">
    <property type="entry name" value="Sulfotransfer_1"/>
    <property type="match status" value="2"/>
</dbReference>